<dbReference type="GeneID" id="105060514"/>
<evidence type="ECO:0000259" key="11">
    <source>
        <dbReference type="PROSITE" id="PS51017"/>
    </source>
</evidence>
<dbReference type="Pfam" id="PF06203">
    <property type="entry name" value="CCT"/>
    <property type="match status" value="1"/>
</dbReference>
<evidence type="ECO:0000256" key="7">
    <source>
        <dbReference type="ARBA" id="ARBA00023242"/>
    </source>
</evidence>
<keyword evidence="5 8" id="KW-0863">Zinc-finger</keyword>
<dbReference type="SMART" id="SM00336">
    <property type="entry name" value="BBOX"/>
    <property type="match status" value="1"/>
</dbReference>
<evidence type="ECO:0000259" key="10">
    <source>
        <dbReference type="PROSITE" id="PS50119"/>
    </source>
</evidence>
<dbReference type="RefSeq" id="XP_010942554.1">
    <property type="nucleotide sequence ID" value="XM_010944252.3"/>
</dbReference>
<reference evidence="13 14" key="1">
    <citation type="submission" date="2025-04" db="UniProtKB">
        <authorList>
            <consortium name="RefSeq"/>
        </authorList>
    </citation>
    <scope>IDENTIFICATION</scope>
</reference>
<comment type="similarity">
    <text evidence="2">Belongs to the CONSTANS family.</text>
</comment>
<dbReference type="PANTHER" id="PTHR31717:SF138">
    <property type="entry name" value="CONSTANS-LIKE PROTEIN DAYS TO HEADING ON CHROMOSOME 2"/>
    <property type="match status" value="1"/>
</dbReference>
<evidence type="ECO:0000313" key="15">
    <source>
        <dbReference type="RefSeq" id="XP_019701330.1"/>
    </source>
</evidence>
<dbReference type="GO" id="GO:0008270">
    <property type="term" value="F:zinc ion binding"/>
    <property type="evidence" value="ECO:0007669"/>
    <property type="project" value="UniProtKB-KW"/>
</dbReference>
<dbReference type="OrthoDB" id="153872at2759"/>
<evidence type="ECO:0000256" key="5">
    <source>
        <dbReference type="ARBA" id="ARBA00022771"/>
    </source>
</evidence>
<feature type="domain" description="B box-type" evidence="10">
    <location>
        <begin position="43"/>
        <end position="90"/>
    </location>
</feature>
<evidence type="ECO:0000256" key="9">
    <source>
        <dbReference type="PROSITE-ProRule" id="PRU00357"/>
    </source>
</evidence>
<gene>
    <name evidence="13 14 15 16" type="primary">LOC105060514</name>
</gene>
<keyword evidence="3" id="KW-0479">Metal-binding</keyword>
<keyword evidence="6" id="KW-0862">Zinc</keyword>
<evidence type="ECO:0000256" key="6">
    <source>
        <dbReference type="ARBA" id="ARBA00022833"/>
    </source>
</evidence>
<dbReference type="PROSITE" id="PS51017">
    <property type="entry name" value="CCT"/>
    <property type="match status" value="1"/>
</dbReference>
<evidence type="ECO:0000256" key="2">
    <source>
        <dbReference type="ARBA" id="ARBA00010024"/>
    </source>
</evidence>
<proteinExistence type="inferred from homology"/>
<dbReference type="AlphaFoldDB" id="A0A6J0PAN2"/>
<sequence length="423" mass="45622">MGLLCDFCGEQRSMVYCRPDAACLCLACDHNVHSANALSQRHSRTLICGRCNSQPAGVRCIEENVSLCQNCDWNGHGGSASASGHKRKAINCYSGCPSSAELSRIWSFALDFPPLADSNGEQGLGLISINENSVSNCCGSPAPENGRTIDLYSAGGVNDLDIIDNFNTWIGSSSNSAVALMPCNADQLVGPVDSATPKLCCTETRNHEICKDDELYEDFNVDDVDLTFESYEELFGASHNHSGQFIGDVGIDDLFEMDISAANSNCQGTFTAEASSSGQVESMQAAYSNAVSADSVMSNPGVNADPNRCFSTRQARSSFSLSFSGLTGECSGGDYQDCGMSSTLVVGEPPWYPPGPESSSFPTASRDSAVIRYKEKKKTRKFEKKIRYASRKARADVRRRVKGRFVKAGDAYDYDPLCQSRSC</sequence>
<organism evidence="12 15">
    <name type="scientific">Elaeis guineensis var. tenera</name>
    <name type="common">Oil palm</name>
    <dbReference type="NCBI Taxonomy" id="51953"/>
    <lineage>
        <taxon>Eukaryota</taxon>
        <taxon>Viridiplantae</taxon>
        <taxon>Streptophyta</taxon>
        <taxon>Embryophyta</taxon>
        <taxon>Tracheophyta</taxon>
        <taxon>Spermatophyta</taxon>
        <taxon>Magnoliopsida</taxon>
        <taxon>Liliopsida</taxon>
        <taxon>Arecaceae</taxon>
        <taxon>Arecoideae</taxon>
        <taxon>Cocoseae</taxon>
        <taxon>Elaeidinae</taxon>
        <taxon>Elaeis</taxon>
    </lineage>
</organism>
<dbReference type="KEGG" id="egu:105060514"/>
<dbReference type="PANTHER" id="PTHR31717">
    <property type="entry name" value="ZINC FINGER PROTEIN CONSTANS-LIKE 10"/>
    <property type="match status" value="1"/>
</dbReference>
<evidence type="ECO:0000313" key="12">
    <source>
        <dbReference type="Proteomes" id="UP000504607"/>
    </source>
</evidence>
<evidence type="ECO:0000313" key="13">
    <source>
        <dbReference type="RefSeq" id="XP_010942554.1"/>
    </source>
</evidence>
<dbReference type="RefSeq" id="XP_010942555.1">
    <property type="nucleotide sequence ID" value="XM_010944253.3"/>
</dbReference>
<dbReference type="RefSeq" id="XP_019701332.1">
    <property type="nucleotide sequence ID" value="XM_019845773.2"/>
</dbReference>
<name>A0A6J0PAN2_ELAGV</name>
<evidence type="ECO:0000256" key="4">
    <source>
        <dbReference type="ARBA" id="ARBA00022737"/>
    </source>
</evidence>
<dbReference type="PROSITE" id="PS50119">
    <property type="entry name" value="ZF_BBOX"/>
    <property type="match status" value="2"/>
</dbReference>
<keyword evidence="7 9" id="KW-0539">Nucleus</keyword>
<feature type="domain" description="B box-type" evidence="10">
    <location>
        <begin position="1"/>
        <end position="47"/>
    </location>
</feature>
<dbReference type="Pfam" id="PF22586">
    <property type="entry name" value="ANCHR-like_BBOX"/>
    <property type="match status" value="1"/>
</dbReference>
<evidence type="ECO:0000256" key="8">
    <source>
        <dbReference type="PROSITE-ProRule" id="PRU00024"/>
    </source>
</evidence>
<dbReference type="GO" id="GO:0006355">
    <property type="term" value="P:regulation of DNA-templated transcription"/>
    <property type="evidence" value="ECO:0007669"/>
    <property type="project" value="UniProtKB-ARBA"/>
</dbReference>
<dbReference type="InterPro" id="IPR049808">
    <property type="entry name" value="CONSTANS-like_Bbox1"/>
</dbReference>
<evidence type="ECO:0000256" key="3">
    <source>
        <dbReference type="ARBA" id="ARBA00022723"/>
    </source>
</evidence>
<comment type="subcellular location">
    <subcellularLocation>
        <location evidence="1 9">Nucleus</location>
    </subcellularLocation>
</comment>
<protein>
    <submittedName>
        <fullName evidence="13 14">Zinc finger protein CONSTANS-LIKE 9</fullName>
    </submittedName>
</protein>
<keyword evidence="12" id="KW-1185">Reference proteome</keyword>
<evidence type="ECO:0000313" key="16">
    <source>
        <dbReference type="RefSeq" id="XP_019701332.1"/>
    </source>
</evidence>
<dbReference type="InterPro" id="IPR010402">
    <property type="entry name" value="CCT_domain"/>
</dbReference>
<dbReference type="InterPro" id="IPR000315">
    <property type="entry name" value="Znf_B-box"/>
</dbReference>
<dbReference type="Proteomes" id="UP000504607">
    <property type="component" value="Unplaced"/>
</dbReference>
<accession>A0A6J0PAN2</accession>
<keyword evidence="4" id="KW-0677">Repeat</keyword>
<evidence type="ECO:0000313" key="14">
    <source>
        <dbReference type="RefSeq" id="XP_010942555.1"/>
    </source>
</evidence>
<dbReference type="GO" id="GO:0005634">
    <property type="term" value="C:nucleus"/>
    <property type="evidence" value="ECO:0007669"/>
    <property type="project" value="UniProtKB-SubCell"/>
</dbReference>
<dbReference type="CDD" id="cd19821">
    <property type="entry name" value="Bbox1_BBX-like"/>
    <property type="match status" value="2"/>
</dbReference>
<dbReference type="RefSeq" id="XP_019701330.1">
    <property type="nucleotide sequence ID" value="XM_019845771.2"/>
</dbReference>
<feature type="domain" description="CCT" evidence="11">
    <location>
        <begin position="366"/>
        <end position="408"/>
    </location>
</feature>
<evidence type="ECO:0000256" key="1">
    <source>
        <dbReference type="ARBA" id="ARBA00004123"/>
    </source>
</evidence>